<dbReference type="Pfam" id="PF00171">
    <property type="entry name" value="Aldedh"/>
    <property type="match status" value="1"/>
</dbReference>
<dbReference type="RefSeq" id="WP_108972032.1">
    <property type="nucleotide sequence ID" value="NZ_CP022188.1"/>
</dbReference>
<dbReference type="EMBL" id="CP022188">
    <property type="protein sequence ID" value="AWI79121.1"/>
    <property type="molecule type" value="Genomic_DNA"/>
</dbReference>
<keyword evidence="2 5" id="KW-0560">Oxidoreductase</keyword>
<evidence type="ECO:0000256" key="5">
    <source>
        <dbReference type="RuleBase" id="RU003345"/>
    </source>
</evidence>
<evidence type="ECO:0000313" key="8">
    <source>
        <dbReference type="Proteomes" id="UP000244902"/>
    </source>
</evidence>
<dbReference type="Gene3D" id="3.40.309.10">
    <property type="entry name" value="Aldehyde Dehydrogenase, Chain A, domain 2"/>
    <property type="match status" value="1"/>
</dbReference>
<dbReference type="InterPro" id="IPR016161">
    <property type="entry name" value="Ald_DH/histidinol_DH"/>
</dbReference>
<evidence type="ECO:0000256" key="2">
    <source>
        <dbReference type="ARBA" id="ARBA00023002"/>
    </source>
</evidence>
<dbReference type="InterPro" id="IPR029510">
    <property type="entry name" value="Ald_DH_CS_GLU"/>
</dbReference>
<gene>
    <name evidence="7" type="ORF">CEW87_06935</name>
</gene>
<dbReference type="InterPro" id="IPR015590">
    <property type="entry name" value="Aldehyde_DH_dom"/>
</dbReference>
<dbReference type="SUPFAM" id="SSF53720">
    <property type="entry name" value="ALDH-like"/>
    <property type="match status" value="1"/>
</dbReference>
<dbReference type="PROSITE" id="PS00687">
    <property type="entry name" value="ALDEHYDE_DEHYDR_GLU"/>
    <property type="match status" value="1"/>
</dbReference>
<evidence type="ECO:0000256" key="4">
    <source>
        <dbReference type="PROSITE-ProRule" id="PRU10007"/>
    </source>
</evidence>
<evidence type="ECO:0000313" key="7">
    <source>
        <dbReference type="EMBL" id="AWI79121.1"/>
    </source>
</evidence>
<sequence length="493" mass="52841">MTHTSPPVAYTGFDQQPIAGQWRAGRSERRLADTNPFNGEQLTEIQLANIADVDDAYAAAARAQREWAARLPDERADVIRRAADILLARGAEVQEWIVRESGSTRLKALIEWDSARRIMVESATFPSRVEGRILAAGVPNQESRVYRSPLGVVGVISPWNFPFHLSARSIAPALALGNAVVVKPASDTPITGGLLLAKIYEEAGLPSGLLSVVIGAGSEIGDHFVDHPVPSLISFTGSTEVGRGVGRLAAGGRHIKRVALELGGNAPIVVLDDADVAVAANAAVVGRFLHQGQICMSTNRAIVDAKVYDAFVAEVQQRVEGLSFGDPADPATVVGPLINTKQCEDVVARIERAKRDGARLVVGGEVKGNVVPPHVFADVDPTCSIAIDETFGPVLPIIKARDEAHALELANQSEYGLSSAVFTANLERGVRFARGITAGMTHINDMTVDDQPNAPFGGEKNSGLGRFNGEWAIEEFTRAQWITLQHKPRPYPF</sequence>
<name>A0A2U8GZQ9_9RHOO</name>
<dbReference type="InterPro" id="IPR016162">
    <property type="entry name" value="Ald_DH_N"/>
</dbReference>
<evidence type="ECO:0000256" key="3">
    <source>
        <dbReference type="ARBA" id="ARBA00023027"/>
    </source>
</evidence>
<dbReference type="Proteomes" id="UP000244902">
    <property type="component" value="Chromosome"/>
</dbReference>
<keyword evidence="3" id="KW-0520">NAD</keyword>
<feature type="active site" evidence="4">
    <location>
        <position position="261"/>
    </location>
</feature>
<feature type="domain" description="Aldehyde dehydrogenase" evidence="6">
    <location>
        <begin position="22"/>
        <end position="482"/>
    </location>
</feature>
<dbReference type="InterPro" id="IPR016163">
    <property type="entry name" value="Ald_DH_C"/>
</dbReference>
<accession>A0A2U8GZQ9</accession>
<dbReference type="AlphaFoldDB" id="A0A2U8GZQ9"/>
<reference evidence="7 8" key="1">
    <citation type="submission" date="2017-06" db="EMBL/GenBank/DDBJ databases">
        <title>Azoarcus sp. TSNA42 complete genome sequence.</title>
        <authorList>
            <person name="Woo J.-H."/>
            <person name="Kim H.-S."/>
        </authorList>
    </citation>
    <scope>NUCLEOTIDE SEQUENCE [LARGE SCALE GENOMIC DNA]</scope>
    <source>
        <strain evidence="7 8">TSNA42</strain>
    </source>
</reference>
<dbReference type="PANTHER" id="PTHR42986">
    <property type="entry name" value="BENZALDEHYDE DEHYDROGENASE YFMT"/>
    <property type="match status" value="1"/>
</dbReference>
<dbReference type="GO" id="GO:0016620">
    <property type="term" value="F:oxidoreductase activity, acting on the aldehyde or oxo group of donors, NAD or NADP as acceptor"/>
    <property type="evidence" value="ECO:0007669"/>
    <property type="project" value="InterPro"/>
</dbReference>
<proteinExistence type="inferred from homology"/>
<evidence type="ECO:0000256" key="1">
    <source>
        <dbReference type="ARBA" id="ARBA00009986"/>
    </source>
</evidence>
<dbReference type="PANTHER" id="PTHR42986:SF1">
    <property type="entry name" value="BENZALDEHYDE DEHYDROGENASE YFMT"/>
    <property type="match status" value="1"/>
</dbReference>
<protein>
    <submittedName>
        <fullName evidence="7">Aldehyde dehydrogenase</fullName>
    </submittedName>
</protein>
<dbReference type="Gene3D" id="3.40.605.10">
    <property type="entry name" value="Aldehyde Dehydrogenase, Chain A, domain 1"/>
    <property type="match status" value="1"/>
</dbReference>
<comment type="similarity">
    <text evidence="1 5">Belongs to the aldehyde dehydrogenase family.</text>
</comment>
<organism evidence="7 8">
    <name type="scientific">Parazoarcus communis</name>
    <dbReference type="NCBI Taxonomy" id="41977"/>
    <lineage>
        <taxon>Bacteria</taxon>
        <taxon>Pseudomonadati</taxon>
        <taxon>Pseudomonadota</taxon>
        <taxon>Betaproteobacteria</taxon>
        <taxon>Rhodocyclales</taxon>
        <taxon>Zoogloeaceae</taxon>
        <taxon>Parazoarcus</taxon>
    </lineage>
</organism>
<dbReference type="FunFam" id="3.40.309.10:FF:000009">
    <property type="entry name" value="Aldehyde dehydrogenase A"/>
    <property type="match status" value="1"/>
</dbReference>
<evidence type="ECO:0000259" key="6">
    <source>
        <dbReference type="Pfam" id="PF00171"/>
    </source>
</evidence>
<dbReference type="OrthoDB" id="6187633at2"/>
<dbReference type="FunFam" id="3.40.605.10:FF:000007">
    <property type="entry name" value="NAD/NADP-dependent betaine aldehyde dehydrogenase"/>
    <property type="match status" value="1"/>
</dbReference>